<proteinExistence type="predicted"/>
<keyword evidence="2" id="KW-0812">Transmembrane</keyword>
<protein>
    <submittedName>
        <fullName evidence="3">Uncharacterized protein</fullName>
    </submittedName>
</protein>
<reference evidence="3 4" key="1">
    <citation type="submission" date="2021-02" db="EMBL/GenBank/DDBJ databases">
        <title>Streptomyces spirodelae sp. nov., isolated from duckweed.</title>
        <authorList>
            <person name="Saimee Y."/>
            <person name="Duangmal K."/>
        </authorList>
    </citation>
    <scope>NUCLEOTIDE SEQUENCE [LARGE SCALE GENOMIC DNA]</scope>
    <source>
        <strain evidence="3 4">DSM 42105</strain>
    </source>
</reference>
<keyword evidence="2" id="KW-0472">Membrane</keyword>
<dbReference type="RefSeq" id="WP_209210598.1">
    <property type="nucleotide sequence ID" value="NZ_JAFFZM010000005.1"/>
</dbReference>
<accession>A0ABS3XTW2</accession>
<evidence type="ECO:0000313" key="3">
    <source>
        <dbReference type="EMBL" id="MBO8198838.1"/>
    </source>
</evidence>
<feature type="region of interest" description="Disordered" evidence="1">
    <location>
        <begin position="1"/>
        <end position="55"/>
    </location>
</feature>
<keyword evidence="2" id="KW-1133">Transmembrane helix</keyword>
<feature type="compositionally biased region" description="Pro residues" evidence="1">
    <location>
        <begin position="9"/>
        <end position="23"/>
    </location>
</feature>
<keyword evidence="4" id="KW-1185">Reference proteome</keyword>
<gene>
    <name evidence="3" type="ORF">JW613_11045</name>
</gene>
<dbReference type="EMBL" id="JAFFZM010000005">
    <property type="protein sequence ID" value="MBO8198838.1"/>
    <property type="molecule type" value="Genomic_DNA"/>
</dbReference>
<comment type="caution">
    <text evidence="3">The sequence shown here is derived from an EMBL/GenBank/DDBJ whole genome shotgun (WGS) entry which is preliminary data.</text>
</comment>
<evidence type="ECO:0000256" key="2">
    <source>
        <dbReference type="SAM" id="Phobius"/>
    </source>
</evidence>
<name>A0ABS3XTW2_9ACTN</name>
<feature type="compositionally biased region" description="Basic and acidic residues" evidence="1">
    <location>
        <begin position="34"/>
        <end position="43"/>
    </location>
</feature>
<organism evidence="3 4">
    <name type="scientific">Streptomyces smyrnaeus</name>
    <dbReference type="NCBI Taxonomy" id="1387713"/>
    <lineage>
        <taxon>Bacteria</taxon>
        <taxon>Bacillati</taxon>
        <taxon>Actinomycetota</taxon>
        <taxon>Actinomycetes</taxon>
        <taxon>Kitasatosporales</taxon>
        <taxon>Streptomycetaceae</taxon>
        <taxon>Streptomyces</taxon>
    </lineage>
</organism>
<feature type="transmembrane region" description="Helical" evidence="2">
    <location>
        <begin position="64"/>
        <end position="84"/>
    </location>
</feature>
<dbReference type="GeneID" id="96259146"/>
<evidence type="ECO:0000256" key="1">
    <source>
        <dbReference type="SAM" id="MobiDB-lite"/>
    </source>
</evidence>
<evidence type="ECO:0000313" key="4">
    <source>
        <dbReference type="Proteomes" id="UP000721954"/>
    </source>
</evidence>
<sequence>MPQEEPDPTRTPAPEPAPEPDAAPEPHAGPETVPGREEPEPQREAVPAPTPRGRRLRRLLRGRPGAAVVGAVVGALLAGGTAAWRAGELPFTSRDMCWGSLSADTVDRLVTNGDIRSAELSLRTTGDIGGSSTECRLQRWEDDELKWEISAQVRRLEQFNGRGAREWTRQFLSPAMVPLGGDTPGMVSPSRAWVALPESCTGGGGHDDPPTVVSLSSGSLDSFEEDPDKAREYRTAMADAVIELTNGVLAEKGCQGRYPQPGELARLPERRPLDEHGVEELCGLKGTRLPALLKGSGDDSKAIRVTTDVSGPAHSCEYGRNFDLDATRFTTIENPNLAGFVIPLAYSSPVRFRGDGFGGVFGDMSVYIATCQTGPVAFLVQQERVDGKREPMVELLPAYVSAEAERIGCGKVKVTGSEPAL</sequence>
<dbReference type="Proteomes" id="UP000721954">
    <property type="component" value="Unassembled WGS sequence"/>
</dbReference>